<dbReference type="Gene3D" id="4.10.240.10">
    <property type="entry name" value="Zn(2)-C6 fungal-type DNA-binding domain"/>
    <property type="match status" value="1"/>
</dbReference>
<feature type="region of interest" description="Disordered" evidence="7">
    <location>
        <begin position="46"/>
        <end position="96"/>
    </location>
</feature>
<dbReference type="CDD" id="cd12148">
    <property type="entry name" value="fungal_TF_MHR"/>
    <property type="match status" value="1"/>
</dbReference>
<dbReference type="PROSITE" id="PS50048">
    <property type="entry name" value="ZN2_CY6_FUNGAL_2"/>
    <property type="match status" value="1"/>
</dbReference>
<feature type="compositionally biased region" description="Polar residues" evidence="7">
    <location>
        <begin position="67"/>
        <end position="86"/>
    </location>
</feature>
<dbReference type="SUPFAM" id="SSF57701">
    <property type="entry name" value="Zn2/Cys6 DNA-binding domain"/>
    <property type="match status" value="1"/>
</dbReference>
<evidence type="ECO:0000313" key="10">
    <source>
        <dbReference type="Proteomes" id="UP001203852"/>
    </source>
</evidence>
<gene>
    <name evidence="9" type="ORF">EDD36DRAFT_150627</name>
</gene>
<dbReference type="GO" id="GO:0000981">
    <property type="term" value="F:DNA-binding transcription factor activity, RNA polymerase II-specific"/>
    <property type="evidence" value="ECO:0007669"/>
    <property type="project" value="InterPro"/>
</dbReference>
<dbReference type="PANTHER" id="PTHR31845:SF21">
    <property type="entry name" value="REGULATORY PROTEIN LEU3"/>
    <property type="match status" value="1"/>
</dbReference>
<comment type="caution">
    <text evidence="9">The sequence shown here is derived from an EMBL/GenBank/DDBJ whole genome shotgun (WGS) entry which is preliminary data.</text>
</comment>
<dbReference type="GO" id="GO:0006351">
    <property type="term" value="P:DNA-templated transcription"/>
    <property type="evidence" value="ECO:0007669"/>
    <property type="project" value="InterPro"/>
</dbReference>
<organism evidence="9 10">
    <name type="scientific">Exophiala viscosa</name>
    <dbReference type="NCBI Taxonomy" id="2486360"/>
    <lineage>
        <taxon>Eukaryota</taxon>
        <taxon>Fungi</taxon>
        <taxon>Dikarya</taxon>
        <taxon>Ascomycota</taxon>
        <taxon>Pezizomycotina</taxon>
        <taxon>Eurotiomycetes</taxon>
        <taxon>Chaetothyriomycetidae</taxon>
        <taxon>Chaetothyriales</taxon>
        <taxon>Herpotrichiellaceae</taxon>
        <taxon>Exophiala</taxon>
    </lineage>
</organism>
<reference evidence="9" key="1">
    <citation type="journal article" date="2022" name="bioRxiv">
        <title>Deciphering the potential niche of two novel black yeast fungi from a biological soil crust based on their genomes, phenotypes, and melanin regulation.</title>
        <authorList>
            <consortium name="DOE Joint Genome Institute"/>
            <person name="Carr E.C."/>
            <person name="Barton Q."/>
            <person name="Grambo S."/>
            <person name="Sullivan M."/>
            <person name="Renfro C.M."/>
            <person name="Kuo A."/>
            <person name="Pangilinan J."/>
            <person name="Lipzen A."/>
            <person name="Keymanesh K."/>
            <person name="Savage E."/>
            <person name="Barry K."/>
            <person name="Grigoriev I.V."/>
            <person name="Riekhof W.R."/>
            <person name="Harris S.S."/>
        </authorList>
    </citation>
    <scope>NUCLEOTIDE SEQUENCE</scope>
    <source>
        <strain evidence="9">JF 03-4F</strain>
    </source>
</reference>
<dbReference type="Proteomes" id="UP001203852">
    <property type="component" value="Unassembled WGS sequence"/>
</dbReference>
<dbReference type="GO" id="GO:0008270">
    <property type="term" value="F:zinc ion binding"/>
    <property type="evidence" value="ECO:0007669"/>
    <property type="project" value="InterPro"/>
</dbReference>
<feature type="compositionally biased region" description="Basic and acidic residues" evidence="7">
    <location>
        <begin position="55"/>
        <end position="66"/>
    </location>
</feature>
<dbReference type="Pfam" id="PF04082">
    <property type="entry name" value="Fungal_trans"/>
    <property type="match status" value="1"/>
</dbReference>
<keyword evidence="4" id="KW-0238">DNA-binding</keyword>
<evidence type="ECO:0000256" key="2">
    <source>
        <dbReference type="ARBA" id="ARBA00022723"/>
    </source>
</evidence>
<keyword evidence="5" id="KW-0804">Transcription</keyword>
<comment type="subcellular location">
    <subcellularLocation>
        <location evidence="1">Nucleus</location>
    </subcellularLocation>
</comment>
<evidence type="ECO:0000256" key="4">
    <source>
        <dbReference type="ARBA" id="ARBA00023125"/>
    </source>
</evidence>
<keyword evidence="3" id="KW-0805">Transcription regulation</keyword>
<dbReference type="Pfam" id="PF00172">
    <property type="entry name" value="Zn_clus"/>
    <property type="match status" value="1"/>
</dbReference>
<dbReference type="EMBL" id="MU404351">
    <property type="protein sequence ID" value="KAI1616955.1"/>
    <property type="molecule type" value="Genomic_DNA"/>
</dbReference>
<feature type="domain" description="Zn(2)-C6 fungal-type" evidence="8">
    <location>
        <begin position="6"/>
        <end position="39"/>
    </location>
</feature>
<evidence type="ECO:0000256" key="7">
    <source>
        <dbReference type="SAM" id="MobiDB-lite"/>
    </source>
</evidence>
<dbReference type="InterPro" id="IPR007219">
    <property type="entry name" value="XnlR_reg_dom"/>
</dbReference>
<dbReference type="PROSITE" id="PS00463">
    <property type="entry name" value="ZN2_CY6_FUNGAL_1"/>
    <property type="match status" value="1"/>
</dbReference>
<keyword evidence="6" id="KW-0539">Nucleus</keyword>
<accession>A0AAN6E5F4</accession>
<evidence type="ECO:0000313" key="9">
    <source>
        <dbReference type="EMBL" id="KAI1616955.1"/>
    </source>
</evidence>
<dbReference type="GO" id="GO:0005634">
    <property type="term" value="C:nucleus"/>
    <property type="evidence" value="ECO:0007669"/>
    <property type="project" value="UniProtKB-SubCell"/>
</dbReference>
<evidence type="ECO:0000256" key="5">
    <source>
        <dbReference type="ARBA" id="ARBA00023163"/>
    </source>
</evidence>
<keyword evidence="10" id="KW-1185">Reference proteome</keyword>
<sequence>MPRAVACSICRQDKARCDAFTSAPDPCTRCRTRDLDCIIEPTFKRTSTTSRSKRSSHEMRNPKESPIRTTKTSQDASASPSQNGLRTSDLAGSINSDQQSYKSTFSVSRDDQVLVRLGNIILVHSEINDLFREYFHRYHPLFPVLHPTIAPSSVQRDCPTLFWVIIVTAARSSRPDLYPALCDLVPQMVSGSFLFQSHSAQPCQAILILCMFPLPTVKSREDVRWMYSGMAMQMATLVGLHKTGSDHEYRSAGASRLSDKDRQELSRTWCCCCYVNATLSTELGLPSSIPPDAPSLEELSKAALPSEFVCATRIALESAKMSKLVDQNISTDTTTSTGAETARFGLLRMLESDLNALAKSMGIRETLPSGIAELSLLMAKINLCSFELNRATRLRTSDAAQLRLSVFDCATSLIQLFGGTHFVSAQAVGSLTTWGLPVQTFYPRNYWYGLVYACLVLMKLSLTNTLPEVESGRSKVAIQQAVDLLNSCSVVPDELSRVAKLIGLLRREAVQEIIQPRHKVHSRMGASLMYEIIFSVLYWKKRKQKGQQHEDSTIWPNFDHETRDASQMDTGLAMPDTSSRGMDELIASSGYLIEGWGTNTFDANLWDTSAFDQLFSILPCAF</sequence>
<dbReference type="SMART" id="SM00906">
    <property type="entry name" value="Fungal_trans"/>
    <property type="match status" value="1"/>
</dbReference>
<dbReference type="AlphaFoldDB" id="A0AAN6E5F4"/>
<dbReference type="PANTHER" id="PTHR31845">
    <property type="entry name" value="FINGER DOMAIN PROTEIN, PUTATIVE-RELATED"/>
    <property type="match status" value="1"/>
</dbReference>
<evidence type="ECO:0000259" key="8">
    <source>
        <dbReference type="PROSITE" id="PS50048"/>
    </source>
</evidence>
<dbReference type="InterPro" id="IPR051089">
    <property type="entry name" value="prtT"/>
</dbReference>
<evidence type="ECO:0000256" key="1">
    <source>
        <dbReference type="ARBA" id="ARBA00004123"/>
    </source>
</evidence>
<keyword evidence="2" id="KW-0479">Metal-binding</keyword>
<evidence type="ECO:0000256" key="6">
    <source>
        <dbReference type="ARBA" id="ARBA00023242"/>
    </source>
</evidence>
<name>A0AAN6E5F4_9EURO</name>
<dbReference type="InterPro" id="IPR036864">
    <property type="entry name" value="Zn2-C6_fun-type_DNA-bd_sf"/>
</dbReference>
<dbReference type="GO" id="GO:0000976">
    <property type="term" value="F:transcription cis-regulatory region binding"/>
    <property type="evidence" value="ECO:0007669"/>
    <property type="project" value="TreeGrafter"/>
</dbReference>
<dbReference type="InterPro" id="IPR001138">
    <property type="entry name" value="Zn2Cys6_DnaBD"/>
</dbReference>
<dbReference type="CDD" id="cd00067">
    <property type="entry name" value="GAL4"/>
    <property type="match status" value="1"/>
</dbReference>
<evidence type="ECO:0000256" key="3">
    <source>
        <dbReference type="ARBA" id="ARBA00023015"/>
    </source>
</evidence>
<protein>
    <submittedName>
        <fullName evidence="9">Fungal-specific transcription factor domain-containing protein</fullName>
    </submittedName>
</protein>
<dbReference type="SMART" id="SM00066">
    <property type="entry name" value="GAL4"/>
    <property type="match status" value="1"/>
</dbReference>
<proteinExistence type="predicted"/>